<dbReference type="PANTHER" id="PTHR10151">
    <property type="entry name" value="ECTONUCLEOTIDE PYROPHOSPHATASE/PHOSPHODIESTERASE"/>
    <property type="match status" value="1"/>
</dbReference>
<evidence type="ECO:0000313" key="3">
    <source>
        <dbReference type="Proteomes" id="UP001515500"/>
    </source>
</evidence>
<evidence type="ECO:0000256" key="1">
    <source>
        <dbReference type="SAM" id="MobiDB-lite"/>
    </source>
</evidence>
<dbReference type="GO" id="GO:0016787">
    <property type="term" value="F:hydrolase activity"/>
    <property type="evidence" value="ECO:0007669"/>
    <property type="project" value="UniProtKB-ARBA"/>
</dbReference>
<dbReference type="Proteomes" id="UP001515500">
    <property type="component" value="Chromosome 17"/>
</dbReference>
<dbReference type="Pfam" id="PF01663">
    <property type="entry name" value="Phosphodiest"/>
    <property type="match status" value="1"/>
</dbReference>
<evidence type="ECO:0000313" key="4">
    <source>
        <dbReference type="RefSeq" id="XP_039142673.1"/>
    </source>
</evidence>
<keyword evidence="2" id="KW-1133">Transmembrane helix</keyword>
<keyword evidence="2" id="KW-0812">Transmembrane</keyword>
<dbReference type="AlphaFoldDB" id="A0AB40CRI7"/>
<keyword evidence="3" id="KW-1185">Reference proteome</keyword>
<proteinExistence type="predicted"/>
<reference evidence="4" key="1">
    <citation type="submission" date="2025-08" db="UniProtKB">
        <authorList>
            <consortium name="RefSeq"/>
        </authorList>
    </citation>
    <scope>IDENTIFICATION</scope>
</reference>
<dbReference type="Gene3D" id="3.40.720.10">
    <property type="entry name" value="Alkaline Phosphatase, subunit A"/>
    <property type="match status" value="1"/>
</dbReference>
<dbReference type="FunFam" id="3.30.1360.180:FF:000002">
    <property type="entry name" value="Alkaline-phosphatase-like family protein"/>
    <property type="match status" value="1"/>
</dbReference>
<dbReference type="SUPFAM" id="SSF53649">
    <property type="entry name" value="Alkaline phosphatase-like"/>
    <property type="match status" value="1"/>
</dbReference>
<dbReference type="InterPro" id="IPR017850">
    <property type="entry name" value="Alkaline_phosphatase_core_sf"/>
</dbReference>
<gene>
    <name evidence="4" type="primary">LOC120280040</name>
</gene>
<feature type="transmembrane region" description="Helical" evidence="2">
    <location>
        <begin position="29"/>
        <end position="51"/>
    </location>
</feature>
<sequence length="458" mass="50972">MASPSQRDSTTTLLSPTPPSYRRRSSLRLLLTILAFSATLTLALLLCVFSFSSLIPSFARRSHSTLHRPTVILISSDGFRYGYQFKCPMPNIHRLISNGTEAVPGLIPVFPTLTFPNHYSIVTGLYPESHGIINNFFIDPVTGDAFTKRRHEARWWLGEPLWEIVSNQGFNAAAYFWAGSEVSKGSWHCPAEFCPKYDSSVPFEKRVDDVLSYFDLPIDEIPVFVALYFEEPDSKGHDFGPDHPEITKAVARIDSMLGRLIAGLERRGIFEDVTIILVGDHGMVGTCDQRIIFLDDLSPWIEIPEKWVQSYGPLLAIQPPVNISAAEVVAAMNQGLSSGKVDNGQHLSVYLKEDLPERLHYSSSYRIPPIVGLVDEGYKLVPKRPMSNICGGDHGYDNALLSMRSIFVAHGPQFERGRKVPPFENIQIYNLVTSILGLRGAPNNGSYTFPASILLSDT</sequence>
<dbReference type="Gene3D" id="3.30.1360.180">
    <property type="match status" value="1"/>
</dbReference>
<dbReference type="InterPro" id="IPR002591">
    <property type="entry name" value="Phosphodiest/P_Trfase"/>
</dbReference>
<protein>
    <submittedName>
        <fullName evidence="4">Ectonucleotide pyrophosphatase/phosphodiesterase family member 3-like</fullName>
    </submittedName>
</protein>
<name>A0AB40CRI7_DIOCR</name>
<dbReference type="RefSeq" id="XP_039142673.1">
    <property type="nucleotide sequence ID" value="XM_039286739.1"/>
</dbReference>
<dbReference type="PANTHER" id="PTHR10151:SF120">
    <property type="entry name" value="BIS(5'-ADENOSYL)-TRIPHOSPHATASE"/>
    <property type="match status" value="1"/>
</dbReference>
<dbReference type="GO" id="GO:0005773">
    <property type="term" value="C:vacuole"/>
    <property type="evidence" value="ECO:0007669"/>
    <property type="project" value="TreeGrafter"/>
</dbReference>
<accession>A0AB40CRI7</accession>
<feature type="region of interest" description="Disordered" evidence="1">
    <location>
        <begin position="1"/>
        <end position="21"/>
    </location>
</feature>
<organism evidence="3 4">
    <name type="scientific">Dioscorea cayennensis subsp. rotundata</name>
    <name type="common">White Guinea yam</name>
    <name type="synonym">Dioscorea rotundata</name>
    <dbReference type="NCBI Taxonomy" id="55577"/>
    <lineage>
        <taxon>Eukaryota</taxon>
        <taxon>Viridiplantae</taxon>
        <taxon>Streptophyta</taxon>
        <taxon>Embryophyta</taxon>
        <taxon>Tracheophyta</taxon>
        <taxon>Spermatophyta</taxon>
        <taxon>Magnoliopsida</taxon>
        <taxon>Liliopsida</taxon>
        <taxon>Dioscoreales</taxon>
        <taxon>Dioscoreaceae</taxon>
        <taxon>Dioscorea</taxon>
    </lineage>
</organism>
<dbReference type="GeneID" id="120280040"/>
<dbReference type="CDD" id="cd16018">
    <property type="entry name" value="Enpp"/>
    <property type="match status" value="1"/>
</dbReference>
<keyword evidence="2" id="KW-0472">Membrane</keyword>
<evidence type="ECO:0000256" key="2">
    <source>
        <dbReference type="SAM" id="Phobius"/>
    </source>
</evidence>